<proteinExistence type="predicted"/>
<dbReference type="AlphaFoldDB" id="A0A0E0PTG7"/>
<organism evidence="2 3">
    <name type="scientific">Oryza rufipogon</name>
    <name type="common">Brownbeard rice</name>
    <name type="synonym">Asian wild rice</name>
    <dbReference type="NCBI Taxonomy" id="4529"/>
    <lineage>
        <taxon>Eukaryota</taxon>
        <taxon>Viridiplantae</taxon>
        <taxon>Streptophyta</taxon>
        <taxon>Embryophyta</taxon>
        <taxon>Tracheophyta</taxon>
        <taxon>Spermatophyta</taxon>
        <taxon>Magnoliopsida</taxon>
        <taxon>Liliopsida</taxon>
        <taxon>Poales</taxon>
        <taxon>Poaceae</taxon>
        <taxon>BOP clade</taxon>
        <taxon>Oryzoideae</taxon>
        <taxon>Oryzeae</taxon>
        <taxon>Oryzinae</taxon>
        <taxon>Oryza</taxon>
    </lineage>
</organism>
<feature type="compositionally biased region" description="Pro residues" evidence="1">
    <location>
        <begin position="63"/>
        <end position="82"/>
    </location>
</feature>
<dbReference type="Proteomes" id="UP000008022">
    <property type="component" value="Unassembled WGS sequence"/>
</dbReference>
<keyword evidence="3" id="KW-1185">Reference proteome</keyword>
<feature type="compositionally biased region" description="Polar residues" evidence="1">
    <location>
        <begin position="1"/>
        <end position="10"/>
    </location>
</feature>
<feature type="compositionally biased region" description="Low complexity" evidence="1">
    <location>
        <begin position="83"/>
        <end position="97"/>
    </location>
</feature>
<protein>
    <submittedName>
        <fullName evidence="2">Uncharacterized protein</fullName>
    </submittedName>
</protein>
<accession>A0A0E0PTG7</accession>
<dbReference type="Gramene" id="ORUFI06G02990.1">
    <property type="protein sequence ID" value="ORUFI06G02990.1"/>
    <property type="gene ID" value="ORUFI06G02990"/>
</dbReference>
<evidence type="ECO:0000313" key="2">
    <source>
        <dbReference type="EnsemblPlants" id="ORUFI06G02990.1"/>
    </source>
</evidence>
<feature type="region of interest" description="Disordered" evidence="1">
    <location>
        <begin position="195"/>
        <end position="226"/>
    </location>
</feature>
<feature type="region of interest" description="Disordered" evidence="1">
    <location>
        <begin position="31"/>
        <end position="97"/>
    </location>
</feature>
<feature type="region of interest" description="Disordered" evidence="1">
    <location>
        <begin position="154"/>
        <end position="179"/>
    </location>
</feature>
<reference evidence="3" key="1">
    <citation type="submission" date="2013-06" db="EMBL/GenBank/DDBJ databases">
        <authorList>
            <person name="Zhao Q."/>
        </authorList>
    </citation>
    <scope>NUCLEOTIDE SEQUENCE</scope>
    <source>
        <strain evidence="3">cv. W1943</strain>
    </source>
</reference>
<name>A0A0E0PTG7_ORYRU</name>
<reference evidence="2" key="2">
    <citation type="submission" date="2015-06" db="UniProtKB">
        <authorList>
            <consortium name="EnsemblPlants"/>
        </authorList>
    </citation>
    <scope>IDENTIFICATION</scope>
</reference>
<dbReference type="EnsemblPlants" id="ORUFI06G02990.1">
    <property type="protein sequence ID" value="ORUFI06G02990.1"/>
    <property type="gene ID" value="ORUFI06G02990"/>
</dbReference>
<evidence type="ECO:0000313" key="3">
    <source>
        <dbReference type="Proteomes" id="UP000008022"/>
    </source>
</evidence>
<sequence>MGQVPSFTRAQDSRHREWKRCAHGVSTHASVVVFSPPPPPPSKQIGQLLPSSGASTVFIPINASPPPPLPPPIRRRPSPPYHRPSTGSPTRSTSPCRCGDLDAVARDYLLPDPWQAKTTTRRRKTLRRREHAEEHAGDLFIVGMAEHRFPVKHHRNCGRRRRRRRSLPRRRGPRPHKLPHGLAVADHVVDGHAHGNDATAAAAGGGGWPRDLHGQQRGGKPPHVHLRHEPLEGLRVVLLVAGEAAHVDDGVVVVVVLGLDEHDAGGDGGDGAVDDDVVVGGAVGELAGEGREDGEGGGEGGLEGADHGRERRLCCLVEEEAFERREGEEHGVEEGELDDVDVAAAGVRWRCR</sequence>
<feature type="region of interest" description="Disordered" evidence="1">
    <location>
        <begin position="1"/>
        <end position="20"/>
    </location>
</feature>
<feature type="region of interest" description="Disordered" evidence="1">
    <location>
        <begin position="287"/>
        <end position="306"/>
    </location>
</feature>
<evidence type="ECO:0000256" key="1">
    <source>
        <dbReference type="SAM" id="MobiDB-lite"/>
    </source>
</evidence>
<dbReference type="HOGENOM" id="CLU_788422_0_0_1"/>